<evidence type="ECO:0000259" key="1">
    <source>
        <dbReference type="Pfam" id="PF06985"/>
    </source>
</evidence>
<dbReference type="PANTHER" id="PTHR33112">
    <property type="entry name" value="DOMAIN PROTEIN, PUTATIVE-RELATED"/>
    <property type="match status" value="1"/>
</dbReference>
<evidence type="ECO:0000313" key="3">
    <source>
        <dbReference type="Proteomes" id="UP000027222"/>
    </source>
</evidence>
<dbReference type="HOGENOM" id="CLU_002639_3_2_1"/>
<name>A0A067TMK1_GALM3</name>
<reference evidence="3" key="1">
    <citation type="journal article" date="2014" name="Proc. Natl. Acad. Sci. U.S.A.">
        <title>Extensive sampling of basidiomycete genomes demonstrates inadequacy of the white-rot/brown-rot paradigm for wood decay fungi.</title>
        <authorList>
            <person name="Riley R."/>
            <person name="Salamov A.A."/>
            <person name="Brown D.W."/>
            <person name="Nagy L.G."/>
            <person name="Floudas D."/>
            <person name="Held B.W."/>
            <person name="Levasseur A."/>
            <person name="Lombard V."/>
            <person name="Morin E."/>
            <person name="Otillar R."/>
            <person name="Lindquist E.A."/>
            <person name="Sun H."/>
            <person name="LaButti K.M."/>
            <person name="Schmutz J."/>
            <person name="Jabbour D."/>
            <person name="Luo H."/>
            <person name="Baker S.E."/>
            <person name="Pisabarro A.G."/>
            <person name="Walton J.D."/>
            <person name="Blanchette R.A."/>
            <person name="Henrissat B."/>
            <person name="Martin F."/>
            <person name="Cullen D."/>
            <person name="Hibbett D.S."/>
            <person name="Grigoriev I.V."/>
        </authorList>
    </citation>
    <scope>NUCLEOTIDE SEQUENCE [LARGE SCALE GENOMIC DNA]</scope>
    <source>
        <strain evidence="3">CBS 339.88</strain>
    </source>
</reference>
<dbReference type="Pfam" id="PF06985">
    <property type="entry name" value="HET"/>
    <property type="match status" value="1"/>
</dbReference>
<dbReference type="InterPro" id="IPR010730">
    <property type="entry name" value="HET"/>
</dbReference>
<dbReference type="PANTHER" id="PTHR33112:SF16">
    <property type="entry name" value="HETEROKARYON INCOMPATIBILITY DOMAIN-CONTAINING PROTEIN"/>
    <property type="match status" value="1"/>
</dbReference>
<dbReference type="Proteomes" id="UP000027222">
    <property type="component" value="Unassembled WGS sequence"/>
</dbReference>
<organism evidence="2 3">
    <name type="scientific">Galerina marginata (strain CBS 339.88)</name>
    <dbReference type="NCBI Taxonomy" id="685588"/>
    <lineage>
        <taxon>Eukaryota</taxon>
        <taxon>Fungi</taxon>
        <taxon>Dikarya</taxon>
        <taxon>Basidiomycota</taxon>
        <taxon>Agaricomycotina</taxon>
        <taxon>Agaricomycetes</taxon>
        <taxon>Agaricomycetidae</taxon>
        <taxon>Agaricales</taxon>
        <taxon>Agaricineae</taxon>
        <taxon>Strophariaceae</taxon>
        <taxon>Galerina</taxon>
    </lineage>
</organism>
<sequence length="728" mass="81377">MQVGVSGTDFLFRAGPPRDAHRLATRSHLQCLVVSGFDMLCDVCNLMCQRLSGDVGAAHHETYADLRDSAANGCEFCAFSRTTILEHYAQSLRCSTAEAEQFHIERDSFDAASNRDFSGFEVGLSHVRTRRDNVGVRGLWLGRSLRGDHIGWLKDVAPAFVHMSVPSDDPMNRFIGRKISALPDICVGKSWIDECSKNHKSCGTTVTPELPTRVLDVGMPNGTTEPRLILSLGQAALYATLSYCWGGQVPLVTTSESLNQHLSCLPFATLPQTFKDAVTVTRQLGLQYLWIDALCILQDSTQDWEQQCALIPRIYRDSTVTISAVAAPISGAGFLGPRRPLLTGQLHIENDYINQNGELSYWGPDENAQSGPIPEDSQMKTRGWVFQERLLSRRVLYFGRKQMYWECYTHVRYECLSRPFTDWQLIRGEVEKVSFQLRDTKNDWPDYWLEVVETYSKLNLTFRKDKLPALSGVASEMQKIFRGKYMAGLWLNNIAQEMCWYTPYKDLERPKTASADLPLPYVAPTWSWASAEHGIKFHKSESFRADIETLFAESATSKDNPFGEVQSASLKLRGRIIDAKILKTGVNLKSKFASFNDPNRDSLFVCLKGANLIGAFHPDRAWATSNSSSIPSATYTMEFLLLGDYRPVRPGNYGPGNYGGNCGRGDGGGGYGGTSARHEWHWVALALESVPGVKNQFHRVGLAFGDTVHFPVTAELFNGVKRREIKLV</sequence>
<dbReference type="EMBL" id="KL142368">
    <property type="protein sequence ID" value="KDR84391.1"/>
    <property type="molecule type" value="Genomic_DNA"/>
</dbReference>
<keyword evidence="3" id="KW-1185">Reference proteome</keyword>
<accession>A0A067TMK1</accession>
<dbReference type="STRING" id="685588.A0A067TMK1"/>
<protein>
    <recommendedName>
        <fullName evidence="1">Heterokaryon incompatibility domain-containing protein</fullName>
    </recommendedName>
</protein>
<dbReference type="OrthoDB" id="5125733at2759"/>
<feature type="domain" description="Heterokaryon incompatibility" evidence="1">
    <location>
        <begin position="238"/>
        <end position="388"/>
    </location>
</feature>
<dbReference type="AlphaFoldDB" id="A0A067TMK1"/>
<gene>
    <name evidence="2" type="ORF">GALMADRAFT_711074</name>
</gene>
<evidence type="ECO:0000313" key="2">
    <source>
        <dbReference type="EMBL" id="KDR84391.1"/>
    </source>
</evidence>
<proteinExistence type="predicted"/>